<dbReference type="EMBL" id="LLXI01001084">
    <property type="protein sequence ID" value="PKY51804.1"/>
    <property type="molecule type" value="Genomic_DNA"/>
</dbReference>
<accession>A0A2I1GZ25</accession>
<organism evidence="1 2">
    <name type="scientific">Rhizophagus irregularis</name>
    <dbReference type="NCBI Taxonomy" id="588596"/>
    <lineage>
        <taxon>Eukaryota</taxon>
        <taxon>Fungi</taxon>
        <taxon>Fungi incertae sedis</taxon>
        <taxon>Mucoromycota</taxon>
        <taxon>Glomeromycotina</taxon>
        <taxon>Glomeromycetes</taxon>
        <taxon>Glomerales</taxon>
        <taxon>Glomeraceae</taxon>
        <taxon>Rhizophagus</taxon>
    </lineage>
</organism>
<evidence type="ECO:0000313" key="1">
    <source>
        <dbReference type="EMBL" id="PKY51804.1"/>
    </source>
</evidence>
<gene>
    <name evidence="1" type="ORF">RhiirA4_469041</name>
</gene>
<dbReference type="VEuPathDB" id="FungiDB:RhiirA1_519011"/>
<dbReference type="AlphaFoldDB" id="A0A2I1GZ25"/>
<proteinExistence type="predicted"/>
<dbReference type="Proteomes" id="UP000234323">
    <property type="component" value="Unassembled WGS sequence"/>
</dbReference>
<protein>
    <submittedName>
        <fullName evidence="1">Uncharacterized protein</fullName>
    </submittedName>
</protein>
<reference evidence="1 2" key="1">
    <citation type="submission" date="2015-10" db="EMBL/GenBank/DDBJ databases">
        <title>Genome analyses suggest a sexual origin of heterokaryosis in a supposedly ancient asexual fungus.</title>
        <authorList>
            <person name="Ropars J."/>
            <person name="Sedzielewska K."/>
            <person name="Noel J."/>
            <person name="Charron P."/>
            <person name="Farinelli L."/>
            <person name="Marton T."/>
            <person name="Kruger M."/>
            <person name="Pelin A."/>
            <person name="Brachmann A."/>
            <person name="Corradi N."/>
        </authorList>
    </citation>
    <scope>NUCLEOTIDE SEQUENCE [LARGE SCALE GENOMIC DNA]</scope>
    <source>
        <strain evidence="1 2">A4</strain>
    </source>
</reference>
<name>A0A2I1GZ25_9GLOM</name>
<comment type="caution">
    <text evidence="1">The sequence shown here is derived from an EMBL/GenBank/DDBJ whole genome shotgun (WGS) entry which is preliminary data.</text>
</comment>
<dbReference type="VEuPathDB" id="FungiDB:FUN_001278"/>
<evidence type="ECO:0000313" key="2">
    <source>
        <dbReference type="Proteomes" id="UP000234323"/>
    </source>
</evidence>
<keyword evidence="2" id="KW-1185">Reference proteome</keyword>
<sequence length="69" mass="8778">MTFWFTIYCHVLAHNFIQLHNSEFEYYYSSFAQTYIPDFFELMRKREIKFKTFNVKTFWKDFNRILNRN</sequence>